<evidence type="ECO:0000313" key="4">
    <source>
        <dbReference type="Proteomes" id="UP000002051"/>
    </source>
</evidence>
<keyword evidence="4" id="KW-1185">Reference proteome</keyword>
<dbReference type="EMBL" id="CM001219">
    <property type="protein sequence ID" value="AES73270.1"/>
    <property type="molecule type" value="Genomic_DNA"/>
</dbReference>
<dbReference type="PaxDb" id="3880-AES73270"/>
<dbReference type="AlphaFoldDB" id="G7J6B3"/>
<sequence length="93" mass="10486">MVVGGGCSCREEGWLKMEEKEEEDRMVGGEDFGGSDTMEKKENAQDDCKVIISQDLIHPTRPTRHGCRAFICNNIHLYVTNESDDIIHNSTKV</sequence>
<gene>
    <name evidence="2" type="ordered locus">MTR_3g101450</name>
</gene>
<dbReference type="HOGENOM" id="CLU_2402971_0_0_1"/>
<evidence type="ECO:0000313" key="3">
    <source>
        <dbReference type="EnsemblPlants" id="AES73270"/>
    </source>
</evidence>
<accession>G7J6B3</accession>
<evidence type="ECO:0000256" key="1">
    <source>
        <dbReference type="SAM" id="MobiDB-lite"/>
    </source>
</evidence>
<reference evidence="2 4" key="2">
    <citation type="journal article" date="2014" name="BMC Genomics">
        <title>An improved genome release (version Mt4.0) for the model legume Medicago truncatula.</title>
        <authorList>
            <person name="Tang H."/>
            <person name="Krishnakumar V."/>
            <person name="Bidwell S."/>
            <person name="Rosen B."/>
            <person name="Chan A."/>
            <person name="Zhou S."/>
            <person name="Gentzbittel L."/>
            <person name="Childs K.L."/>
            <person name="Yandell M."/>
            <person name="Gundlach H."/>
            <person name="Mayer K.F."/>
            <person name="Schwartz D.C."/>
            <person name="Town C.D."/>
        </authorList>
    </citation>
    <scope>GENOME REANNOTATION</scope>
    <source>
        <strain evidence="3 4">cv. Jemalong A17</strain>
    </source>
</reference>
<dbReference type="Proteomes" id="UP000002051">
    <property type="component" value="Chromosome 3"/>
</dbReference>
<protein>
    <submittedName>
        <fullName evidence="2 3">Uncharacterized protein</fullName>
    </submittedName>
</protein>
<organism evidence="2 4">
    <name type="scientific">Medicago truncatula</name>
    <name type="common">Barrel medic</name>
    <name type="synonym">Medicago tribuloides</name>
    <dbReference type="NCBI Taxonomy" id="3880"/>
    <lineage>
        <taxon>Eukaryota</taxon>
        <taxon>Viridiplantae</taxon>
        <taxon>Streptophyta</taxon>
        <taxon>Embryophyta</taxon>
        <taxon>Tracheophyta</taxon>
        <taxon>Spermatophyta</taxon>
        <taxon>Magnoliopsida</taxon>
        <taxon>eudicotyledons</taxon>
        <taxon>Gunneridae</taxon>
        <taxon>Pentapetalae</taxon>
        <taxon>rosids</taxon>
        <taxon>fabids</taxon>
        <taxon>Fabales</taxon>
        <taxon>Fabaceae</taxon>
        <taxon>Papilionoideae</taxon>
        <taxon>50 kb inversion clade</taxon>
        <taxon>NPAAA clade</taxon>
        <taxon>Hologalegina</taxon>
        <taxon>IRL clade</taxon>
        <taxon>Trifolieae</taxon>
        <taxon>Medicago</taxon>
    </lineage>
</organism>
<proteinExistence type="predicted"/>
<name>G7J6B3_MEDTR</name>
<dbReference type="EnsemblPlants" id="AES73270">
    <property type="protein sequence ID" value="AES73270"/>
    <property type="gene ID" value="MTR_3g101450"/>
</dbReference>
<reference evidence="3" key="3">
    <citation type="submission" date="2015-04" db="UniProtKB">
        <authorList>
            <consortium name="EnsemblPlants"/>
        </authorList>
    </citation>
    <scope>IDENTIFICATION</scope>
    <source>
        <strain evidence="3">cv. Jemalong A17</strain>
    </source>
</reference>
<feature type="region of interest" description="Disordered" evidence="1">
    <location>
        <begin position="20"/>
        <end position="41"/>
    </location>
</feature>
<reference evidence="2 4" key="1">
    <citation type="journal article" date="2011" name="Nature">
        <title>The Medicago genome provides insight into the evolution of rhizobial symbioses.</title>
        <authorList>
            <person name="Young N.D."/>
            <person name="Debelle F."/>
            <person name="Oldroyd G.E."/>
            <person name="Geurts R."/>
            <person name="Cannon S.B."/>
            <person name="Udvardi M.K."/>
            <person name="Benedito V.A."/>
            <person name="Mayer K.F."/>
            <person name="Gouzy J."/>
            <person name="Schoof H."/>
            <person name="Van de Peer Y."/>
            <person name="Proost S."/>
            <person name="Cook D.R."/>
            <person name="Meyers B.C."/>
            <person name="Spannagl M."/>
            <person name="Cheung F."/>
            <person name="De Mita S."/>
            <person name="Krishnakumar V."/>
            <person name="Gundlach H."/>
            <person name="Zhou S."/>
            <person name="Mudge J."/>
            <person name="Bharti A.K."/>
            <person name="Murray J.D."/>
            <person name="Naoumkina M.A."/>
            <person name="Rosen B."/>
            <person name="Silverstein K.A."/>
            <person name="Tang H."/>
            <person name="Rombauts S."/>
            <person name="Zhao P.X."/>
            <person name="Zhou P."/>
            <person name="Barbe V."/>
            <person name="Bardou P."/>
            <person name="Bechner M."/>
            <person name="Bellec A."/>
            <person name="Berger A."/>
            <person name="Berges H."/>
            <person name="Bidwell S."/>
            <person name="Bisseling T."/>
            <person name="Choisne N."/>
            <person name="Couloux A."/>
            <person name="Denny R."/>
            <person name="Deshpande S."/>
            <person name="Dai X."/>
            <person name="Doyle J.J."/>
            <person name="Dudez A.M."/>
            <person name="Farmer A.D."/>
            <person name="Fouteau S."/>
            <person name="Franken C."/>
            <person name="Gibelin C."/>
            <person name="Gish J."/>
            <person name="Goldstein S."/>
            <person name="Gonzalez A.J."/>
            <person name="Green P.J."/>
            <person name="Hallab A."/>
            <person name="Hartog M."/>
            <person name="Hua A."/>
            <person name="Humphray S.J."/>
            <person name="Jeong D.H."/>
            <person name="Jing Y."/>
            <person name="Jocker A."/>
            <person name="Kenton S.M."/>
            <person name="Kim D.J."/>
            <person name="Klee K."/>
            <person name="Lai H."/>
            <person name="Lang C."/>
            <person name="Lin S."/>
            <person name="Macmil S.L."/>
            <person name="Magdelenat G."/>
            <person name="Matthews L."/>
            <person name="McCorrison J."/>
            <person name="Monaghan E.L."/>
            <person name="Mun J.H."/>
            <person name="Najar F.Z."/>
            <person name="Nicholson C."/>
            <person name="Noirot C."/>
            <person name="O'Bleness M."/>
            <person name="Paule C.R."/>
            <person name="Poulain J."/>
            <person name="Prion F."/>
            <person name="Qin B."/>
            <person name="Qu C."/>
            <person name="Retzel E.F."/>
            <person name="Riddle C."/>
            <person name="Sallet E."/>
            <person name="Samain S."/>
            <person name="Samson N."/>
            <person name="Sanders I."/>
            <person name="Saurat O."/>
            <person name="Scarpelli C."/>
            <person name="Schiex T."/>
            <person name="Segurens B."/>
            <person name="Severin A.J."/>
            <person name="Sherrier D.J."/>
            <person name="Shi R."/>
            <person name="Sims S."/>
            <person name="Singer S.R."/>
            <person name="Sinharoy S."/>
            <person name="Sterck L."/>
            <person name="Viollet A."/>
            <person name="Wang B.B."/>
            <person name="Wang K."/>
            <person name="Wang M."/>
            <person name="Wang X."/>
            <person name="Warfsmann J."/>
            <person name="Weissenbach J."/>
            <person name="White D.D."/>
            <person name="White J.D."/>
            <person name="Wiley G.B."/>
            <person name="Wincker P."/>
            <person name="Xing Y."/>
            <person name="Yang L."/>
            <person name="Yao Z."/>
            <person name="Ying F."/>
            <person name="Zhai J."/>
            <person name="Zhou L."/>
            <person name="Zuber A."/>
            <person name="Denarie J."/>
            <person name="Dixon R.A."/>
            <person name="May G.D."/>
            <person name="Schwartz D.C."/>
            <person name="Rogers J."/>
            <person name="Quetier F."/>
            <person name="Town C.D."/>
            <person name="Roe B.A."/>
        </authorList>
    </citation>
    <scope>NUCLEOTIDE SEQUENCE [LARGE SCALE GENOMIC DNA]</scope>
    <source>
        <strain evidence="2">A17</strain>
        <strain evidence="3 4">cv. Jemalong A17</strain>
    </source>
</reference>
<evidence type="ECO:0000313" key="2">
    <source>
        <dbReference type="EMBL" id="AES73270.1"/>
    </source>
</evidence>